<dbReference type="RefSeq" id="XP_060121875.1">
    <property type="nucleotide sequence ID" value="XM_060265892.1"/>
</dbReference>
<dbReference type="FunFam" id="1.10.510.10:FF:000263">
    <property type="entry name" value="MAP kinase skh1/pek1"/>
    <property type="match status" value="1"/>
</dbReference>
<dbReference type="InterPro" id="IPR011009">
    <property type="entry name" value="Kinase-like_dom_sf"/>
</dbReference>
<evidence type="ECO:0000256" key="7">
    <source>
        <dbReference type="RuleBase" id="RU000304"/>
    </source>
</evidence>
<dbReference type="PROSITE" id="PS00108">
    <property type="entry name" value="PROTEIN_KINASE_ST"/>
    <property type="match status" value="1"/>
</dbReference>
<evidence type="ECO:0000313" key="10">
    <source>
        <dbReference type="EMBL" id="WFD38978.1"/>
    </source>
</evidence>
<keyword evidence="1 10" id="KW-0808">Transferase</keyword>
<dbReference type="Gene3D" id="1.10.510.10">
    <property type="entry name" value="Transferase(Phosphotransferase) domain 1"/>
    <property type="match status" value="1"/>
</dbReference>
<feature type="domain" description="Protein kinase" evidence="9">
    <location>
        <begin position="126"/>
        <end position="392"/>
    </location>
</feature>
<evidence type="ECO:0000256" key="3">
    <source>
        <dbReference type="ARBA" id="ARBA00022777"/>
    </source>
</evidence>
<dbReference type="EC" id="2.7.12.2" evidence="10"/>
<dbReference type="EMBL" id="CP119960">
    <property type="protein sequence ID" value="WFD38978.1"/>
    <property type="molecule type" value="Genomic_DNA"/>
</dbReference>
<protein>
    <submittedName>
        <fullName evidence="10">Mitogen-activated protein kinase kinase</fullName>
        <ecNumber evidence="10">2.7.12.2</ecNumber>
    </submittedName>
</protein>
<dbReference type="InterPro" id="IPR000719">
    <property type="entry name" value="Prot_kinase_dom"/>
</dbReference>
<evidence type="ECO:0000256" key="8">
    <source>
        <dbReference type="SAM" id="MobiDB-lite"/>
    </source>
</evidence>
<keyword evidence="4 6" id="KW-0067">ATP-binding</keyword>
<sequence>MISSPNQEREHSCERNETRTDDATIMPFRSQEALNENPGDYMDELQRVVQRMHIPDDARESNGGPNRLSLSSLEASDLSSSDTSPNKRASWNSNNYFCHTDAPEMRTSASEPGYSRSEPMVLEGNLEVLESLGEGASGEVAKARVKSTGLIVARKTIATSPDPTIHRQLLRELNVNQTCRSEYIVEYYGAFFEPENATITICMEFCEAGSMDTIYRRVKARGGRIGEKVLVKLAGSIIHGLEYLHERRIIHRDVKPSNILVTRSGFVKLCDFGVSGELIDSVAGTFTGTSTYMAPERILGHPYTVTSDVWSLGVTILELAMNRFPFASESDAPLGPIELMTYLLQAPLPKLEDNEAQNIKWSRALRDFLDRCLVRDGTVRPPPRVLMNHPVVKRSEAIPSSDMARFVANVWKWPPS</sequence>
<dbReference type="SMART" id="SM00220">
    <property type="entry name" value="S_TKc"/>
    <property type="match status" value="1"/>
</dbReference>
<evidence type="ECO:0000313" key="11">
    <source>
        <dbReference type="Proteomes" id="UP001217754"/>
    </source>
</evidence>
<dbReference type="InterPro" id="IPR050915">
    <property type="entry name" value="MAP_kinase_kinase"/>
</dbReference>
<organism evidence="10 11">
    <name type="scientific">Malassezia japonica</name>
    <dbReference type="NCBI Taxonomy" id="223818"/>
    <lineage>
        <taxon>Eukaryota</taxon>
        <taxon>Fungi</taxon>
        <taxon>Dikarya</taxon>
        <taxon>Basidiomycota</taxon>
        <taxon>Ustilaginomycotina</taxon>
        <taxon>Malasseziomycetes</taxon>
        <taxon>Malasseziales</taxon>
        <taxon>Malasseziaceae</taxon>
        <taxon>Malassezia</taxon>
    </lineage>
</organism>
<comment type="similarity">
    <text evidence="5">Belongs to the protein kinase superfamily. STE Ser/Thr protein kinase family. MAP kinase kinase subfamily.</text>
</comment>
<dbReference type="GO" id="GO:0005524">
    <property type="term" value="F:ATP binding"/>
    <property type="evidence" value="ECO:0007669"/>
    <property type="project" value="UniProtKB-UniRule"/>
</dbReference>
<gene>
    <name evidence="10" type="ORF">MJAP1_001944</name>
</gene>
<feature type="compositionally biased region" description="Polar residues" evidence="8">
    <location>
        <begin position="86"/>
        <end position="96"/>
    </location>
</feature>
<dbReference type="PROSITE" id="PS50011">
    <property type="entry name" value="PROTEIN_KINASE_DOM"/>
    <property type="match status" value="1"/>
</dbReference>
<reference evidence="10" key="1">
    <citation type="submission" date="2023-03" db="EMBL/GenBank/DDBJ databases">
        <title>Mating type loci evolution in Malassezia.</title>
        <authorList>
            <person name="Coelho M.A."/>
        </authorList>
    </citation>
    <scope>NUCLEOTIDE SEQUENCE</scope>
    <source>
        <strain evidence="10">CBS 9431</strain>
    </source>
</reference>
<evidence type="ECO:0000256" key="2">
    <source>
        <dbReference type="ARBA" id="ARBA00022741"/>
    </source>
</evidence>
<name>A0AAF0F607_9BASI</name>
<dbReference type="PANTHER" id="PTHR47448">
    <property type="entry name" value="DUAL SPECIFICITY MITOGEN-ACTIVATED PROTEIN KINASE KINASE DSOR1-LIKE PROTEIN"/>
    <property type="match status" value="1"/>
</dbReference>
<evidence type="ECO:0000256" key="6">
    <source>
        <dbReference type="PROSITE-ProRule" id="PRU10141"/>
    </source>
</evidence>
<feature type="region of interest" description="Disordered" evidence="8">
    <location>
        <begin position="56"/>
        <end position="96"/>
    </location>
</feature>
<feature type="binding site" evidence="6">
    <location>
        <position position="155"/>
    </location>
    <ligand>
        <name>ATP</name>
        <dbReference type="ChEBI" id="CHEBI:30616"/>
    </ligand>
</feature>
<dbReference type="PANTHER" id="PTHR47448:SF5">
    <property type="entry name" value="MITOGEN-ACTIVATED PROTEIN KINASE KINAE MKK2"/>
    <property type="match status" value="1"/>
</dbReference>
<feature type="region of interest" description="Disordered" evidence="8">
    <location>
        <begin position="1"/>
        <end position="41"/>
    </location>
</feature>
<dbReference type="GO" id="GO:0004674">
    <property type="term" value="F:protein serine/threonine kinase activity"/>
    <property type="evidence" value="ECO:0007669"/>
    <property type="project" value="UniProtKB-KW"/>
</dbReference>
<keyword evidence="2 6" id="KW-0547">Nucleotide-binding</keyword>
<dbReference type="SUPFAM" id="SSF56112">
    <property type="entry name" value="Protein kinase-like (PK-like)"/>
    <property type="match status" value="1"/>
</dbReference>
<evidence type="ECO:0000256" key="4">
    <source>
        <dbReference type="ARBA" id="ARBA00022840"/>
    </source>
</evidence>
<dbReference type="Pfam" id="PF00069">
    <property type="entry name" value="Pkinase"/>
    <property type="match status" value="1"/>
</dbReference>
<dbReference type="Proteomes" id="UP001217754">
    <property type="component" value="Chromosome 3"/>
</dbReference>
<dbReference type="GO" id="GO:0004708">
    <property type="term" value="F:MAP kinase kinase activity"/>
    <property type="evidence" value="ECO:0007669"/>
    <property type="project" value="UniProtKB-EC"/>
</dbReference>
<evidence type="ECO:0000259" key="9">
    <source>
        <dbReference type="PROSITE" id="PS50011"/>
    </source>
</evidence>
<dbReference type="InterPro" id="IPR008271">
    <property type="entry name" value="Ser/Thr_kinase_AS"/>
</dbReference>
<dbReference type="PROSITE" id="PS00107">
    <property type="entry name" value="PROTEIN_KINASE_ATP"/>
    <property type="match status" value="1"/>
</dbReference>
<dbReference type="AlphaFoldDB" id="A0AAF0F607"/>
<keyword evidence="7" id="KW-0723">Serine/threonine-protein kinase</keyword>
<keyword evidence="11" id="KW-1185">Reference proteome</keyword>
<feature type="compositionally biased region" description="Basic and acidic residues" evidence="8">
    <location>
        <begin position="7"/>
        <end position="22"/>
    </location>
</feature>
<dbReference type="GeneID" id="85225593"/>
<keyword evidence="3 10" id="KW-0418">Kinase</keyword>
<dbReference type="InterPro" id="IPR017441">
    <property type="entry name" value="Protein_kinase_ATP_BS"/>
</dbReference>
<proteinExistence type="inferred from homology"/>
<accession>A0AAF0F607</accession>
<evidence type="ECO:0000256" key="1">
    <source>
        <dbReference type="ARBA" id="ARBA00022679"/>
    </source>
</evidence>
<evidence type="ECO:0000256" key="5">
    <source>
        <dbReference type="ARBA" id="ARBA00038035"/>
    </source>
</evidence>
<dbReference type="Gene3D" id="3.30.200.20">
    <property type="entry name" value="Phosphorylase Kinase, domain 1"/>
    <property type="match status" value="1"/>
</dbReference>
<feature type="compositionally biased region" description="Low complexity" evidence="8">
    <location>
        <begin position="68"/>
        <end position="84"/>
    </location>
</feature>